<dbReference type="PANTHER" id="PTHR23309">
    <property type="entry name" value="3-HYDROXYACYL-COA DEHYROGENASE"/>
    <property type="match status" value="1"/>
</dbReference>
<gene>
    <name evidence="6" type="ORF">CQW23_19316</name>
</gene>
<dbReference type="GO" id="GO:0016829">
    <property type="term" value="F:lyase activity"/>
    <property type="evidence" value="ECO:0007669"/>
    <property type="project" value="UniProtKB-KW"/>
</dbReference>
<proteinExistence type="predicted"/>
<reference evidence="7" key="2">
    <citation type="journal article" date="2017" name="J. Anim. Genet.">
        <title>Multiple reference genome sequences of hot pepper reveal the massive evolution of plant disease resistance genes by retroduplication.</title>
        <authorList>
            <person name="Kim S."/>
            <person name="Park J."/>
            <person name="Yeom S.-I."/>
            <person name="Kim Y.-M."/>
            <person name="Seo E."/>
            <person name="Kim K.-T."/>
            <person name="Kim M.-S."/>
            <person name="Lee J.M."/>
            <person name="Cheong K."/>
            <person name="Shin H.-S."/>
            <person name="Kim S.-B."/>
            <person name="Han K."/>
            <person name="Lee J."/>
            <person name="Park M."/>
            <person name="Lee H.-A."/>
            <person name="Lee H.-Y."/>
            <person name="Lee Y."/>
            <person name="Oh S."/>
            <person name="Lee J.H."/>
            <person name="Choi E."/>
            <person name="Choi E."/>
            <person name="Lee S.E."/>
            <person name="Jeon J."/>
            <person name="Kim H."/>
            <person name="Choi G."/>
            <person name="Song H."/>
            <person name="Lee J."/>
            <person name="Lee S.-C."/>
            <person name="Kwon J.-K."/>
            <person name="Lee H.-Y."/>
            <person name="Koo N."/>
            <person name="Hong Y."/>
            <person name="Kim R.W."/>
            <person name="Kang W.-H."/>
            <person name="Huh J.H."/>
            <person name="Kang B.-C."/>
            <person name="Yang T.-J."/>
            <person name="Lee Y.-H."/>
            <person name="Bennetzen J.L."/>
            <person name="Choi D."/>
        </authorList>
    </citation>
    <scope>NUCLEOTIDE SEQUENCE [LARGE SCALE GENOMIC DNA]</scope>
    <source>
        <strain evidence="7">cv. PBC81</strain>
    </source>
</reference>
<evidence type="ECO:0000313" key="6">
    <source>
        <dbReference type="EMBL" id="PHT40462.1"/>
    </source>
</evidence>
<dbReference type="STRING" id="33114.A0A2G2W5G0"/>
<dbReference type="AlphaFoldDB" id="A0A2G2W5G0"/>
<keyword evidence="1" id="KW-0413">Isomerase</keyword>
<evidence type="ECO:0000259" key="4">
    <source>
        <dbReference type="Pfam" id="PF00725"/>
    </source>
</evidence>
<dbReference type="Proteomes" id="UP000224567">
    <property type="component" value="Unassembled WGS sequence"/>
</dbReference>
<evidence type="ECO:0000256" key="3">
    <source>
        <dbReference type="ARBA" id="ARBA00023268"/>
    </source>
</evidence>
<dbReference type="Pfam" id="PF00725">
    <property type="entry name" value="3HCDH"/>
    <property type="match status" value="1"/>
</dbReference>
<dbReference type="OrthoDB" id="1306017at2759"/>
<dbReference type="GO" id="GO:0016853">
    <property type="term" value="F:isomerase activity"/>
    <property type="evidence" value="ECO:0007669"/>
    <property type="project" value="UniProtKB-KW"/>
</dbReference>
<dbReference type="Gene3D" id="3.40.50.720">
    <property type="entry name" value="NAD(P)-binding Rossmann-like Domain"/>
    <property type="match status" value="1"/>
</dbReference>
<name>A0A2G2W5G0_CAPBA</name>
<evidence type="ECO:0000259" key="5">
    <source>
        <dbReference type="Pfam" id="PF03732"/>
    </source>
</evidence>
<keyword evidence="2" id="KW-0456">Lyase</keyword>
<dbReference type="Gene3D" id="1.10.1040.50">
    <property type="match status" value="1"/>
</dbReference>
<dbReference type="GO" id="GO:0005777">
    <property type="term" value="C:peroxisome"/>
    <property type="evidence" value="ECO:0007669"/>
    <property type="project" value="TreeGrafter"/>
</dbReference>
<keyword evidence="7" id="KW-1185">Reference proteome</keyword>
<feature type="domain" description="Retrotransposon gag" evidence="5">
    <location>
        <begin position="256"/>
        <end position="302"/>
    </location>
</feature>
<keyword evidence="3" id="KW-0511">Multifunctional enzyme</keyword>
<reference evidence="6 7" key="1">
    <citation type="journal article" date="2017" name="Genome Biol.">
        <title>New reference genome sequences of hot pepper reveal the massive evolution of plant disease-resistance genes by retroduplication.</title>
        <authorList>
            <person name="Kim S."/>
            <person name="Park J."/>
            <person name="Yeom S.I."/>
            <person name="Kim Y.M."/>
            <person name="Seo E."/>
            <person name="Kim K.T."/>
            <person name="Kim M.S."/>
            <person name="Lee J.M."/>
            <person name="Cheong K."/>
            <person name="Shin H.S."/>
            <person name="Kim S.B."/>
            <person name="Han K."/>
            <person name="Lee J."/>
            <person name="Park M."/>
            <person name="Lee H.A."/>
            <person name="Lee H.Y."/>
            <person name="Lee Y."/>
            <person name="Oh S."/>
            <person name="Lee J.H."/>
            <person name="Choi E."/>
            <person name="Choi E."/>
            <person name="Lee S.E."/>
            <person name="Jeon J."/>
            <person name="Kim H."/>
            <person name="Choi G."/>
            <person name="Song H."/>
            <person name="Lee J."/>
            <person name="Lee S.C."/>
            <person name="Kwon J.K."/>
            <person name="Lee H.Y."/>
            <person name="Koo N."/>
            <person name="Hong Y."/>
            <person name="Kim R.W."/>
            <person name="Kang W.H."/>
            <person name="Huh J.H."/>
            <person name="Kang B.C."/>
            <person name="Yang T.J."/>
            <person name="Lee Y.H."/>
            <person name="Bennetzen J.L."/>
            <person name="Choi D."/>
        </authorList>
    </citation>
    <scope>NUCLEOTIDE SEQUENCE [LARGE SCALE GENOMIC DNA]</scope>
    <source>
        <strain evidence="7">cv. PBC81</strain>
    </source>
</reference>
<evidence type="ECO:0000313" key="7">
    <source>
        <dbReference type="Proteomes" id="UP000224567"/>
    </source>
</evidence>
<comment type="caution">
    <text evidence="6">The sequence shown here is derived from an EMBL/GenBank/DDBJ whole genome shotgun (WGS) entry which is preliminary data.</text>
</comment>
<organism evidence="6 7">
    <name type="scientific">Capsicum baccatum</name>
    <name type="common">Peruvian pepper</name>
    <dbReference type="NCBI Taxonomy" id="33114"/>
    <lineage>
        <taxon>Eukaryota</taxon>
        <taxon>Viridiplantae</taxon>
        <taxon>Streptophyta</taxon>
        <taxon>Embryophyta</taxon>
        <taxon>Tracheophyta</taxon>
        <taxon>Spermatophyta</taxon>
        <taxon>Magnoliopsida</taxon>
        <taxon>eudicotyledons</taxon>
        <taxon>Gunneridae</taxon>
        <taxon>Pentapetalae</taxon>
        <taxon>asterids</taxon>
        <taxon>lamiids</taxon>
        <taxon>Solanales</taxon>
        <taxon>Solanaceae</taxon>
        <taxon>Solanoideae</taxon>
        <taxon>Capsiceae</taxon>
        <taxon>Capsicum</taxon>
    </lineage>
</organism>
<feature type="domain" description="3-hydroxyacyl-CoA dehydrogenase C-terminal" evidence="4">
    <location>
        <begin position="66"/>
        <end position="108"/>
    </location>
</feature>
<dbReference type="InterPro" id="IPR005162">
    <property type="entry name" value="Retrotrans_gag_dom"/>
</dbReference>
<dbReference type="GO" id="GO:0006635">
    <property type="term" value="P:fatty acid beta-oxidation"/>
    <property type="evidence" value="ECO:0007669"/>
    <property type="project" value="TreeGrafter"/>
</dbReference>
<dbReference type="InterPro" id="IPR006108">
    <property type="entry name" value="3HC_DH_C"/>
</dbReference>
<dbReference type="EMBL" id="MLFT02000008">
    <property type="protein sequence ID" value="PHT40462.1"/>
    <property type="molecule type" value="Genomic_DNA"/>
</dbReference>
<protein>
    <submittedName>
        <fullName evidence="6">Glyoxysomal fatty acid beta-oxidation multifunctional protein MFP-a</fullName>
    </submittedName>
</protein>
<evidence type="ECO:0000256" key="1">
    <source>
        <dbReference type="ARBA" id="ARBA00023235"/>
    </source>
</evidence>
<evidence type="ECO:0000256" key="2">
    <source>
        <dbReference type="ARBA" id="ARBA00023239"/>
    </source>
</evidence>
<accession>A0A2G2W5G0</accession>
<dbReference type="PANTHER" id="PTHR23309:SF31">
    <property type="entry name" value="GLYOXYSOMAL FATTY ACID BETA-OXIDATION MULTIFUNCTIONAL PROTEIN MFP-A-LIKE"/>
    <property type="match status" value="1"/>
</dbReference>
<dbReference type="Pfam" id="PF03732">
    <property type="entry name" value="Retrotrans_gag"/>
    <property type="match status" value="1"/>
</dbReference>
<sequence length="339" mass="38862">MELYNVQRFNKQALNTPIDLNMDIPHVMQLLVIVRTQNTSSHVIIDLLDIGKKIKKTPIVVRNYTGFTINRTLFPSTQAALLLVEYGADIYCIDRAFAKFGMAMSFFRSLSWPLCKLNRLCSGQVLASGEELPFGIATCAFDGTRMSKWEEPNGAEGCWIIYQVAGNQMVELVAYQLMSANDAPERYPKDWYDILAKYSCDEILSILQATYVFPAFETDIAISVQEGWFRFLAVRDKNANSRFQIGSIDLYTELRESKVQEFINFMQGKISVKEYSLKFTKLARYAPNVVSDDWTRMSKFVSSIADSMVKECRTAMLIKEIDLSMLMDHAYQIEEKKFK</sequence>
<dbReference type="GO" id="GO:0003857">
    <property type="term" value="F:(3S)-3-hydroxyacyl-CoA dehydrogenase (NAD+) activity"/>
    <property type="evidence" value="ECO:0007669"/>
    <property type="project" value="TreeGrafter"/>
</dbReference>